<dbReference type="GO" id="GO:0003729">
    <property type="term" value="F:mRNA binding"/>
    <property type="evidence" value="ECO:0007669"/>
    <property type="project" value="UniProtKB-ARBA"/>
</dbReference>
<gene>
    <name evidence="3" type="ORF">PRUPE_1G001600</name>
</gene>
<feature type="repeat" description="PPR" evidence="2">
    <location>
        <begin position="136"/>
        <end position="170"/>
    </location>
</feature>
<sequence>MVTIAVNNMSRKSKTIMHYHVIRRFTSSLSPALTISALNFKIKDLVVKGLYDQILRLYKQELHPFGLHANSFILPSIIKACSYAMSHHFGLQLHCLSLKSGCDSDPVVSNSLISMYAKFTIVEAARQVFDEMPERDTITWNSLINCYVQNGHLEEGLKVLKQMYLHGFMPKAELIASIVSVCARTRELRLGREIHGLVIVDGRIKESVFLSTALVDLYMRCHDSLMALHVFNQMEVKNEVSWTALISGCIANHSYDMAMECFQAMQVEGLKPNRVTVLAILPACAELGLIEHGKAIHAYTFRNGFDSDHHCSAALIHMYCKHGKALRPAKLIFERVPVKDVVVWSLIIGSYSQCGNNAKALKLFSQMRVEGIEPNSVTLLAIISACTSLSSLNLGCGVHSYVLKSGLSFDIFIGNALINMYAKCGCIKDARQIFEEMPRKDSVSWSTMIGSYGLHGHCKKALQLLDEMQERGIEPDAVTFLSVLSACNHAGLEEEGNKIFKRMIESNKIQLSVEHYACYINLLGRLGKLEDAYELVRSMPMKPSTKIWSSLVTACKVHGRLEKAESFAHQLVTTEPENAANYTLLSMVHAETGNWLGVEEVRRVMRIQGLRKCYGFSRV</sequence>
<feature type="repeat" description="PPR" evidence="2">
    <location>
        <begin position="238"/>
        <end position="272"/>
    </location>
</feature>
<dbReference type="Pfam" id="PF20431">
    <property type="entry name" value="E_motif"/>
    <property type="match status" value="1"/>
</dbReference>
<dbReference type="InterPro" id="IPR050421">
    <property type="entry name" value="PPR"/>
</dbReference>
<protein>
    <recommendedName>
        <fullName evidence="5">Pentacotripeptide-repeat region of PRORP domain-containing protein</fullName>
    </recommendedName>
</protein>
<dbReference type="SMR" id="A0A251QQG2"/>
<dbReference type="PANTHER" id="PTHR47928:SF146">
    <property type="entry name" value="DYW DOMAIN-CONTAINING PROTEIN"/>
    <property type="match status" value="1"/>
</dbReference>
<reference evidence="3 4" key="1">
    <citation type="journal article" date="2013" name="Nat. Genet.">
        <title>The high-quality draft genome of peach (Prunus persica) identifies unique patterns of genetic diversity, domestication and genome evolution.</title>
        <authorList>
            <consortium name="International Peach Genome Initiative"/>
            <person name="Verde I."/>
            <person name="Abbott A.G."/>
            <person name="Scalabrin S."/>
            <person name="Jung S."/>
            <person name="Shu S."/>
            <person name="Marroni F."/>
            <person name="Zhebentyayeva T."/>
            <person name="Dettori M.T."/>
            <person name="Grimwood J."/>
            <person name="Cattonaro F."/>
            <person name="Zuccolo A."/>
            <person name="Rossini L."/>
            <person name="Jenkins J."/>
            <person name="Vendramin E."/>
            <person name="Meisel L.A."/>
            <person name="Decroocq V."/>
            <person name="Sosinski B."/>
            <person name="Prochnik S."/>
            <person name="Mitros T."/>
            <person name="Policriti A."/>
            <person name="Cipriani G."/>
            <person name="Dondini L."/>
            <person name="Ficklin S."/>
            <person name="Goodstein D.M."/>
            <person name="Xuan P."/>
            <person name="Del Fabbro C."/>
            <person name="Aramini V."/>
            <person name="Copetti D."/>
            <person name="Gonzalez S."/>
            <person name="Horner D.S."/>
            <person name="Falchi R."/>
            <person name="Lucas S."/>
            <person name="Mica E."/>
            <person name="Maldonado J."/>
            <person name="Lazzari B."/>
            <person name="Bielenberg D."/>
            <person name="Pirona R."/>
            <person name="Miculan M."/>
            <person name="Barakat A."/>
            <person name="Testolin R."/>
            <person name="Stella A."/>
            <person name="Tartarini S."/>
            <person name="Tonutti P."/>
            <person name="Arus P."/>
            <person name="Orellana A."/>
            <person name="Wells C."/>
            <person name="Main D."/>
            <person name="Vizzotto G."/>
            <person name="Silva H."/>
            <person name="Salamini F."/>
            <person name="Schmutz J."/>
            <person name="Morgante M."/>
            <person name="Rokhsar D.S."/>
        </authorList>
    </citation>
    <scope>NUCLEOTIDE SEQUENCE [LARGE SCALE GENOMIC DNA]</scope>
    <source>
        <strain evidence="4">cv. Nemared</strain>
    </source>
</reference>
<dbReference type="AlphaFoldDB" id="A0A251QQG2"/>
<dbReference type="Gramene" id="ONI26052">
    <property type="protein sequence ID" value="ONI26052"/>
    <property type="gene ID" value="PRUPE_1G001600"/>
</dbReference>
<dbReference type="Proteomes" id="UP000006882">
    <property type="component" value="Chromosome G1"/>
</dbReference>
<name>A0A251QQG2_PRUPE</name>
<keyword evidence="4" id="KW-1185">Reference proteome</keyword>
<dbReference type="GO" id="GO:0009451">
    <property type="term" value="P:RNA modification"/>
    <property type="evidence" value="ECO:0000318"/>
    <property type="project" value="GO_Central"/>
</dbReference>
<evidence type="ECO:0008006" key="5">
    <source>
        <dbReference type="Google" id="ProtNLM"/>
    </source>
</evidence>
<dbReference type="InterPro" id="IPR011990">
    <property type="entry name" value="TPR-like_helical_dom_sf"/>
</dbReference>
<dbReference type="EMBL" id="CM007651">
    <property type="protein sequence ID" value="ONI26052.1"/>
    <property type="molecule type" value="Genomic_DNA"/>
</dbReference>
<feature type="repeat" description="PPR" evidence="2">
    <location>
        <begin position="105"/>
        <end position="135"/>
    </location>
</feature>
<evidence type="ECO:0000313" key="4">
    <source>
        <dbReference type="Proteomes" id="UP000006882"/>
    </source>
</evidence>
<keyword evidence="1" id="KW-0677">Repeat</keyword>
<dbReference type="FunFam" id="1.25.40.10:FF:000090">
    <property type="entry name" value="Pentatricopeptide repeat-containing protein, chloroplastic"/>
    <property type="match status" value="1"/>
</dbReference>
<feature type="repeat" description="PPR" evidence="2">
    <location>
        <begin position="340"/>
        <end position="374"/>
    </location>
</feature>
<accession>A0A251QQG2</accession>
<dbReference type="FunFam" id="1.25.40.10:FF:000682">
    <property type="entry name" value="Pentatricopeptide repeat-containing protein At3g16610"/>
    <property type="match status" value="1"/>
</dbReference>
<dbReference type="PANTHER" id="PTHR47928">
    <property type="entry name" value="REPEAT-CONTAINING PROTEIN, PUTATIVE-RELATED"/>
    <property type="match status" value="1"/>
</dbReference>
<dbReference type="SUPFAM" id="SSF48452">
    <property type="entry name" value="TPR-like"/>
    <property type="match status" value="1"/>
</dbReference>
<organism evidence="3 4">
    <name type="scientific">Prunus persica</name>
    <name type="common">Peach</name>
    <name type="synonym">Amygdalus persica</name>
    <dbReference type="NCBI Taxonomy" id="3760"/>
    <lineage>
        <taxon>Eukaryota</taxon>
        <taxon>Viridiplantae</taxon>
        <taxon>Streptophyta</taxon>
        <taxon>Embryophyta</taxon>
        <taxon>Tracheophyta</taxon>
        <taxon>Spermatophyta</taxon>
        <taxon>Magnoliopsida</taxon>
        <taxon>eudicotyledons</taxon>
        <taxon>Gunneridae</taxon>
        <taxon>Pentapetalae</taxon>
        <taxon>rosids</taxon>
        <taxon>fabids</taxon>
        <taxon>Rosales</taxon>
        <taxon>Rosaceae</taxon>
        <taxon>Amygdaloideae</taxon>
        <taxon>Amygdaleae</taxon>
        <taxon>Prunus</taxon>
    </lineage>
</organism>
<dbReference type="PROSITE" id="PS51375">
    <property type="entry name" value="PPR"/>
    <property type="match status" value="6"/>
</dbReference>
<evidence type="ECO:0000313" key="3">
    <source>
        <dbReference type="EMBL" id="ONI26052.1"/>
    </source>
</evidence>
<dbReference type="InterPro" id="IPR002885">
    <property type="entry name" value="PPR_rpt"/>
</dbReference>
<dbReference type="FunFam" id="1.25.40.10:FF:000073">
    <property type="entry name" value="Pentatricopeptide repeat-containing protein chloroplastic"/>
    <property type="match status" value="2"/>
</dbReference>
<feature type="repeat" description="PPR" evidence="2">
    <location>
        <begin position="441"/>
        <end position="475"/>
    </location>
</feature>
<feature type="repeat" description="PPR" evidence="2">
    <location>
        <begin position="410"/>
        <end position="440"/>
    </location>
</feature>
<dbReference type="OrthoDB" id="1871818at2759"/>
<dbReference type="GO" id="GO:0003723">
    <property type="term" value="F:RNA binding"/>
    <property type="evidence" value="ECO:0000318"/>
    <property type="project" value="GO_Central"/>
</dbReference>
<evidence type="ECO:0000256" key="2">
    <source>
        <dbReference type="PROSITE-ProRule" id="PRU00708"/>
    </source>
</evidence>
<dbReference type="InterPro" id="IPR046848">
    <property type="entry name" value="E_motif"/>
</dbReference>
<dbReference type="Pfam" id="PF13041">
    <property type="entry name" value="PPR_2"/>
    <property type="match status" value="3"/>
</dbReference>
<proteinExistence type="predicted"/>
<dbReference type="NCBIfam" id="TIGR00756">
    <property type="entry name" value="PPR"/>
    <property type="match status" value="5"/>
</dbReference>
<evidence type="ECO:0000256" key="1">
    <source>
        <dbReference type="ARBA" id="ARBA00022737"/>
    </source>
</evidence>
<dbReference type="Pfam" id="PF01535">
    <property type="entry name" value="PPR"/>
    <property type="match status" value="3"/>
</dbReference>
<dbReference type="Gene3D" id="1.25.40.10">
    <property type="entry name" value="Tetratricopeptide repeat domain"/>
    <property type="match status" value="5"/>
</dbReference>